<reference evidence="7 9" key="2">
    <citation type="submission" date="2018-08" db="EMBL/GenBank/DDBJ databases">
        <authorList>
            <consortium name="Pathogen Informatics"/>
        </authorList>
    </citation>
    <scope>NUCLEOTIDE SEQUENCE [LARGE SCALE GENOMIC DNA]</scope>
    <source>
        <strain evidence="7 9">EuSCAPE_TR125</strain>
    </source>
</reference>
<feature type="signal peptide" evidence="2">
    <location>
        <begin position="1"/>
        <end position="27"/>
    </location>
</feature>
<evidence type="ECO:0000256" key="1">
    <source>
        <dbReference type="ARBA" id="ARBA00022729"/>
    </source>
</evidence>
<keyword evidence="1 2" id="KW-0732">Signal</keyword>
<dbReference type="InterPro" id="IPR049712">
    <property type="entry name" value="Poly_export"/>
</dbReference>
<dbReference type="EMBL" id="UJRG01000002">
    <property type="protein sequence ID" value="SWT08786.1"/>
    <property type="molecule type" value="Genomic_DNA"/>
</dbReference>
<evidence type="ECO:0000259" key="3">
    <source>
        <dbReference type="Pfam" id="PF02563"/>
    </source>
</evidence>
<dbReference type="Pfam" id="PF10531">
    <property type="entry name" value="SLBB"/>
    <property type="match status" value="1"/>
</dbReference>
<evidence type="ECO:0000313" key="5">
    <source>
        <dbReference type="EMBL" id="AQT28311.1"/>
    </source>
</evidence>
<evidence type="ECO:0000313" key="8">
    <source>
        <dbReference type="EMBL" id="VCV72929.1"/>
    </source>
</evidence>
<reference evidence="5" key="1">
    <citation type="journal article" date="2017" name="Microb. Genom.">
        <title>Diversity, virulence, and antimicrobial resistance of the KPC-producing Klebsiella pneumoniae ST307 clone.</title>
        <authorList>
            <person name="Villa L."/>
            <person name="Feudi C."/>
            <person name="Fortini D."/>
            <person name="Brisse S."/>
            <person name="Passet V."/>
            <person name="Bonura C."/>
            <person name="Endimiani A."/>
            <person name="Mammina C."/>
            <person name="Ocampo A.M."/>
            <person name="Jimenez J.N."/>
            <person name="Doumith M."/>
            <person name="Woodford N."/>
            <person name="Hopkins K."/>
            <person name="Carattoli A."/>
        </authorList>
    </citation>
    <scope>NUCLEOTIDE SEQUENCE</scope>
    <source>
        <strain evidence="5">48</strain>
    </source>
</reference>
<dbReference type="AlphaFoldDB" id="A0A331ENW1"/>
<protein>
    <submittedName>
        <fullName evidence="5">Capsular biosynthesis protein</fullName>
    </submittedName>
    <submittedName>
        <fullName evidence="6">Capsular polysaccharide biosynthesis protein</fullName>
    </submittedName>
    <submittedName>
        <fullName evidence="7">Capsular polysaccharide synthesis enzyme CpsC</fullName>
    </submittedName>
</protein>
<dbReference type="EMBL" id="UWVH01000001">
    <property type="protein sequence ID" value="VCV72929.1"/>
    <property type="molecule type" value="Genomic_DNA"/>
</dbReference>
<evidence type="ECO:0000313" key="9">
    <source>
        <dbReference type="Proteomes" id="UP000258798"/>
    </source>
</evidence>
<evidence type="ECO:0000313" key="10">
    <source>
        <dbReference type="Proteomes" id="UP000269921"/>
    </source>
</evidence>
<dbReference type="EMBL" id="BNFF01000001">
    <property type="protein sequence ID" value="GHK54019.1"/>
    <property type="molecule type" value="Genomic_DNA"/>
</dbReference>
<feature type="domain" description="Soluble ligand binding" evidence="4">
    <location>
        <begin position="111"/>
        <end position="160"/>
    </location>
</feature>
<sequence length="184" mass="19975">MILFNRKLAMLSLLALLLAGCSTPPQTIKTPPDAVYLLDQGDEVNIAVSGEQDLTMRVKIDNSGSIDYPYIGSLLMKGKTPEQVSNEIADKLRGNYLQAPMVTVSIAEYRKVYLLGEVKKPDGYAWEPGLTAEKAIALAGGFTDRADRHDIQIRQARGGKLLENVAADSSVQAGDTIIIGMSFF</sequence>
<dbReference type="PANTHER" id="PTHR33619">
    <property type="entry name" value="POLYSACCHARIDE EXPORT PROTEIN GFCE-RELATED"/>
    <property type="match status" value="1"/>
</dbReference>
<name>A0A331ENW1_KLEPN</name>
<feature type="domain" description="Polysaccharide export protein N-terminal" evidence="3">
    <location>
        <begin position="31"/>
        <end position="106"/>
    </location>
</feature>
<organism evidence="5">
    <name type="scientific">Klebsiella pneumoniae</name>
    <dbReference type="NCBI Taxonomy" id="573"/>
    <lineage>
        <taxon>Bacteria</taxon>
        <taxon>Pseudomonadati</taxon>
        <taxon>Pseudomonadota</taxon>
        <taxon>Gammaproteobacteria</taxon>
        <taxon>Enterobacterales</taxon>
        <taxon>Enterobacteriaceae</taxon>
        <taxon>Klebsiella/Raoultella group</taxon>
        <taxon>Klebsiella</taxon>
        <taxon>Klebsiella pneumoniae complex</taxon>
    </lineage>
</organism>
<dbReference type="InterPro" id="IPR003715">
    <property type="entry name" value="Poly_export_N"/>
</dbReference>
<gene>
    <name evidence="8" type="ORF">BANRA_00747</name>
    <name evidence="6" type="ORF">KPZU09_37550</name>
    <name evidence="7" type="ORF">SAMEA3729652_00940</name>
</gene>
<evidence type="ECO:0000313" key="7">
    <source>
        <dbReference type="EMBL" id="SWT08786.1"/>
    </source>
</evidence>
<dbReference type="Gene3D" id="3.10.560.10">
    <property type="entry name" value="Outer membrane lipoprotein wza domain like"/>
    <property type="match status" value="1"/>
</dbReference>
<feature type="chain" id="PRO_5044388648" evidence="2">
    <location>
        <begin position="28"/>
        <end position="184"/>
    </location>
</feature>
<dbReference type="Gene3D" id="3.30.1950.10">
    <property type="entry name" value="wza like domain"/>
    <property type="match status" value="1"/>
</dbReference>
<dbReference type="InterPro" id="IPR019554">
    <property type="entry name" value="Soluble_ligand-bd"/>
</dbReference>
<dbReference type="Proteomes" id="UP000269921">
    <property type="component" value="Unassembled WGS sequence"/>
</dbReference>
<evidence type="ECO:0000313" key="6">
    <source>
        <dbReference type="EMBL" id="GHK54019.1"/>
    </source>
</evidence>
<dbReference type="Proteomes" id="UP000258798">
    <property type="component" value="Unassembled WGS sequence"/>
</dbReference>
<dbReference type="EMBL" id="KY271410">
    <property type="protein sequence ID" value="AQT28311.1"/>
    <property type="molecule type" value="Genomic_DNA"/>
</dbReference>
<dbReference type="RefSeq" id="WP_023316482.1">
    <property type="nucleotide sequence ID" value="NZ_ABLUVU020000005.1"/>
</dbReference>
<evidence type="ECO:0000259" key="4">
    <source>
        <dbReference type="Pfam" id="PF10531"/>
    </source>
</evidence>
<accession>A0A331ENW1</accession>
<proteinExistence type="predicted"/>
<dbReference type="Pfam" id="PF02563">
    <property type="entry name" value="Poly_export"/>
    <property type="match status" value="1"/>
</dbReference>
<dbReference type="GO" id="GO:0015159">
    <property type="term" value="F:polysaccharide transmembrane transporter activity"/>
    <property type="evidence" value="ECO:0007669"/>
    <property type="project" value="InterPro"/>
</dbReference>
<reference evidence="6" key="4">
    <citation type="submission" date="2020-10" db="EMBL/GenBank/DDBJ databases">
        <title>Genome Sequence of ESBL Producing Zambian Clinical Strains.</title>
        <authorList>
            <person name="Shawa M."/>
            <person name="Furuta Y."/>
            <person name="Simbotwe M."/>
            <person name="Mulenga E."/>
            <person name="Mubanga M."/>
            <person name="Mulenga G."/>
            <person name="Kaile C."/>
            <person name="Zorigt T."/>
            <person name="Hang'ombe B."/>
            <person name="Higashi H."/>
        </authorList>
    </citation>
    <scope>NUCLEOTIDE SEQUENCE</scope>
    <source>
        <strain evidence="6">Zam_UTH_09</strain>
    </source>
</reference>
<dbReference type="Proteomes" id="UP000655094">
    <property type="component" value="Unassembled WGS sequence"/>
</dbReference>
<reference evidence="8 10" key="3">
    <citation type="submission" date="2018-10" db="EMBL/GenBank/DDBJ databases">
        <authorList>
            <person name="Noll B N."/>
        </authorList>
    </citation>
    <scope>NUCLEOTIDE SEQUENCE [LARGE SCALE GENOMIC DNA]</scope>
    <source>
        <strain evidence="8">Kpneu006</strain>
    </source>
</reference>
<dbReference type="PROSITE" id="PS51257">
    <property type="entry name" value="PROKAR_LIPOPROTEIN"/>
    <property type="match status" value="1"/>
</dbReference>
<dbReference type="PANTHER" id="PTHR33619:SF3">
    <property type="entry name" value="POLYSACCHARIDE EXPORT PROTEIN GFCE-RELATED"/>
    <property type="match status" value="1"/>
</dbReference>
<evidence type="ECO:0000256" key="2">
    <source>
        <dbReference type="SAM" id="SignalP"/>
    </source>
</evidence>